<keyword evidence="5" id="KW-0547">Nucleotide-binding</keyword>
<dbReference type="InterPro" id="IPR016024">
    <property type="entry name" value="ARM-type_fold"/>
</dbReference>
<dbReference type="InterPro" id="IPR018936">
    <property type="entry name" value="PI3/4_kinase_CS"/>
</dbReference>
<protein>
    <recommendedName>
        <fullName evidence="2">non-specific serine/threonine protein kinase</fullName>
        <ecNumber evidence="2">2.7.11.1</ecNumber>
    </recommendedName>
</protein>
<dbReference type="Pfam" id="PF00454">
    <property type="entry name" value="PI3_PI4_kinase"/>
    <property type="match status" value="1"/>
</dbReference>
<evidence type="ECO:0000256" key="5">
    <source>
        <dbReference type="ARBA" id="ARBA00022741"/>
    </source>
</evidence>
<evidence type="ECO:0000256" key="2">
    <source>
        <dbReference type="ARBA" id="ARBA00012513"/>
    </source>
</evidence>
<feature type="region of interest" description="Disordered" evidence="11">
    <location>
        <begin position="2870"/>
        <end position="2900"/>
    </location>
</feature>
<dbReference type="InterPro" id="IPR038980">
    <property type="entry name" value="ATM_plant"/>
</dbReference>
<dbReference type="PROSITE" id="PS51190">
    <property type="entry name" value="FATC"/>
    <property type="match status" value="1"/>
</dbReference>
<feature type="compositionally biased region" description="Acidic residues" evidence="11">
    <location>
        <begin position="357"/>
        <end position="369"/>
    </location>
</feature>
<dbReference type="EMBL" id="BRYB01006634">
    <property type="protein sequence ID" value="GMI53760.1"/>
    <property type="molecule type" value="Genomic_DNA"/>
</dbReference>
<feature type="domain" description="FAT" evidence="13">
    <location>
        <begin position="1918"/>
        <end position="2460"/>
    </location>
</feature>
<dbReference type="SUPFAM" id="SSF56112">
    <property type="entry name" value="Protein kinase-like (PK-like)"/>
    <property type="match status" value="1"/>
</dbReference>
<dbReference type="SUPFAM" id="SSF48371">
    <property type="entry name" value="ARM repeat"/>
    <property type="match status" value="1"/>
</dbReference>
<evidence type="ECO:0000256" key="11">
    <source>
        <dbReference type="SAM" id="MobiDB-lite"/>
    </source>
</evidence>
<dbReference type="SMART" id="SM00146">
    <property type="entry name" value="PI3Kc"/>
    <property type="match status" value="1"/>
</dbReference>
<evidence type="ECO:0000259" key="12">
    <source>
        <dbReference type="PROSITE" id="PS50290"/>
    </source>
</evidence>
<evidence type="ECO:0000256" key="3">
    <source>
        <dbReference type="ARBA" id="ARBA00022527"/>
    </source>
</evidence>
<feature type="compositionally biased region" description="Low complexity" evidence="11">
    <location>
        <begin position="390"/>
        <end position="403"/>
    </location>
</feature>
<dbReference type="InterPro" id="IPR011009">
    <property type="entry name" value="Kinase-like_dom_sf"/>
</dbReference>
<reference evidence="15 16" key="1">
    <citation type="journal article" date="2023" name="Commun. Biol.">
        <title>Genome analysis of Parmales, the sister group of diatoms, reveals the evolutionary specialization of diatoms from phago-mixotrophs to photoautotrophs.</title>
        <authorList>
            <person name="Ban H."/>
            <person name="Sato S."/>
            <person name="Yoshikawa S."/>
            <person name="Yamada K."/>
            <person name="Nakamura Y."/>
            <person name="Ichinomiya M."/>
            <person name="Sato N."/>
            <person name="Blanc-Mathieu R."/>
            <person name="Endo H."/>
            <person name="Kuwata A."/>
            <person name="Ogata H."/>
        </authorList>
    </citation>
    <scope>NUCLEOTIDE SEQUENCE [LARGE SCALE GENOMIC DNA]</scope>
</reference>
<feature type="region of interest" description="Disordered" evidence="11">
    <location>
        <begin position="488"/>
        <end position="533"/>
    </location>
</feature>
<dbReference type="EC" id="2.7.11.1" evidence="2"/>
<evidence type="ECO:0000256" key="8">
    <source>
        <dbReference type="ARBA" id="ARBA00022840"/>
    </source>
</evidence>
<dbReference type="InterPro" id="IPR000403">
    <property type="entry name" value="PI3/4_kinase_cat_dom"/>
</dbReference>
<keyword evidence="7" id="KW-0418">Kinase</keyword>
<feature type="compositionally biased region" description="Basic residues" evidence="11">
    <location>
        <begin position="324"/>
        <end position="335"/>
    </location>
</feature>
<dbReference type="Gene3D" id="1.10.1070.11">
    <property type="entry name" value="Phosphatidylinositol 3-/4-kinase, catalytic domain"/>
    <property type="match status" value="1"/>
</dbReference>
<evidence type="ECO:0000313" key="16">
    <source>
        <dbReference type="Proteomes" id="UP001165060"/>
    </source>
</evidence>
<proteinExistence type="predicted"/>
<feature type="compositionally biased region" description="Polar residues" evidence="11">
    <location>
        <begin position="510"/>
        <end position="533"/>
    </location>
</feature>
<keyword evidence="3" id="KW-0723">Serine/threonine-protein kinase</keyword>
<feature type="compositionally biased region" description="Acidic residues" evidence="11">
    <location>
        <begin position="2883"/>
        <end position="2900"/>
    </location>
</feature>
<evidence type="ECO:0000259" key="13">
    <source>
        <dbReference type="PROSITE" id="PS51189"/>
    </source>
</evidence>
<dbReference type="InterPro" id="IPR003152">
    <property type="entry name" value="FATC_dom"/>
</dbReference>
<feature type="region of interest" description="Disordered" evidence="11">
    <location>
        <begin position="323"/>
        <end position="405"/>
    </location>
</feature>
<evidence type="ECO:0000256" key="1">
    <source>
        <dbReference type="ARBA" id="ARBA00004123"/>
    </source>
</evidence>
<comment type="catalytic activity">
    <reaction evidence="10">
        <text>L-threonyl-[protein] + ATP = O-phospho-L-threonyl-[protein] + ADP + H(+)</text>
        <dbReference type="Rhea" id="RHEA:46608"/>
        <dbReference type="Rhea" id="RHEA-COMP:11060"/>
        <dbReference type="Rhea" id="RHEA-COMP:11605"/>
        <dbReference type="ChEBI" id="CHEBI:15378"/>
        <dbReference type="ChEBI" id="CHEBI:30013"/>
        <dbReference type="ChEBI" id="CHEBI:30616"/>
        <dbReference type="ChEBI" id="CHEBI:61977"/>
        <dbReference type="ChEBI" id="CHEBI:456216"/>
        <dbReference type="EC" id="2.7.11.1"/>
    </reaction>
</comment>
<dbReference type="Pfam" id="PF02260">
    <property type="entry name" value="FATC"/>
    <property type="match status" value="1"/>
</dbReference>
<feature type="domain" description="FATC" evidence="14">
    <location>
        <begin position="2925"/>
        <end position="2957"/>
    </location>
</feature>
<dbReference type="PROSITE" id="PS00916">
    <property type="entry name" value="PI3_4_KINASE_2"/>
    <property type="match status" value="1"/>
</dbReference>
<sequence length="2957" mass="321718">MADLPLVSASAPGLDVVGVKDDTLGDLEASNTALYGDRFKLIVLCLNFIHDTLRDAANRSGIKGGRGDESYFTTVKEAVVALEHLCVTSDSDISLPTGSSVMTFNYHYYPHRNEMARKHSPPSPVFLNRPAEEPIVPAPDHAYPERSAPPVQLPASTRKNLHAFCDKFLFRLTADLLTFTHSFKGKVEANLTQADGGDPEIILSKDDLAYHIPFLSTACLLTLSANSTSKSTCFNKCLKYYNPGSRSKTEYYRQTLIMKNLVETVLTNNVATMSTRDSLTITVKESYLKSLHDDTVKVIQNFPFSPKHMDDMSNELYVGDLAKTPKKKKHSRRHHSDSDSDDPDTNTNTNTTGDSMFESDSDSLSEEDANPNPAHGFTQRLNKRRKNDPAQDTTQAAPTQTAPNPISVSSQFYYHDSHATILSASLLSLLAPTKKSLKIVADSFAWPSEAIEDRQKNDMSTDLYHNPTPEDVLRCVALFTTTSAIRGEAREKKRRRGLSRGRTSDEHSSQESTLTDPFSPSTPKNSTAAGTPDELSNVTIPFLLTSMLAECRTITPASSPLLGAGYELAAEIVRVVGDDLQQDDANDLVDYIMGAQGADKTMKKLIKHRSALRSRQLACVSSVFDSTKGAGLLFDMLKDKFVHLVMISLKDPHRTVRSQAVDALATVFDTFSQTGEDDMIMTVLEQLPPIKRLPMAEVEVEWKKWVETQAGDKSEQDVVTLVGLRSCMETTTLEAMAALITVTSSVRSRRMLTFDLVKICVARPDLEAVCVSALHASVVQLGYSTLDSYFSDDLEWFLLRWLETGLPLEAIPLLACSGNERLRLSNLTSSLPPLQPLPEEEDADAVLGGAEPFTPFFDADQMHIDLVYQFVNLRAQGMLIPCIMRHMTSLNSQLLPFTQAAANMNIKAAFKPNAGFERMVELVTLLKGDGSDISIAKTLKENLPQVFGYIFPLMESESGARKTLGHEIWRALGRCIDQGNINRESFKIRHKIVLEILRNFASRVFENGDGVRDDMECGAFVHAIRELNKDHDDAELHLFKYADTSTVEVVLHLKTWFQQAETDAEKARLTETLRLIVGNMLEECEHNKEINASAVSICQHEILNLLADPKLHAHTRDYLKLLVNIITVCSPEKYPDNDNQNVVARMLNKTVLRVIEVYEGACKEQSGLREAAELKERTENHEGMGLVGLLSSGVEVDVWGWHTGAGLAERLQNVNTEATKRLEFIQEGCRNLLKDLLLGGGEGFEKELGGLDPLPDPEVGADDPLRAILSAFVGKHQEFGVESKVDVLLGLLARFVDFCGRERNSKRSIVAMLSKVDKAFYLLNKKHEALVRQGKEDSASFIEMAERVHFGLFNNVLKELSGLCADVDEEVVIEAGKVVGNISSYNWVVLFEGEGATLCEDEGDEAGGDGGGGEGMLSRLRLGILKKLGSFLLSEDSKTALIAMDLAKAIMATDNGKKTMAEWQRGGEKPEEEWVRQILATVASSTINSTPSFRHNVPDTFISTHLAALDSPEACWNPAIWMCFGAGPDAYSEWARRLSTALILTCHHNFDPKRKKKRKKKSIIMPSGGGAGGGKIEGVDTFLGLCGSLCCREVGFAEVVLPALFLDMLLSGGDPSGMAREVGARGVYSMAEAVGIADGSFPHQQLSKCVGTVLQNVGKFNVEALGVVVDALDVLNKTTVKSFLGWGGFKKNPSTISGKVYPEETNKTSSRRGSRGVTEEEYNSGLGAPVRWEGLRHGVVLRLSGLAVAEAAVRANRPCSALMYLGMFCDNSFGGATECFEKVLTNVNFDPAWWGAGDGDISGFGSKSTGAAPGVMPSMSPDKRAILGDVAKLRELLVQAHGMLGDEGGVVGVKDATIGLEFATTTIGNSITNTNSQTSMLAADVRLLGNTAEHPWDDKRTLGEGLRDLGLNHVMAGFLGASREACVDSGVQELWREGAWRAMAWDQGFLNGHGPADKPVLGGATEGGFHQHLHQCIKSVVSADRDAFHSELEQGRLAVARRLGAVAGGESMLRELLLGGVKLWELQEIADVGGCVFDGASWGTDLVNHWEASMGMFELGRGGAGLQVQQRREVRELREVALKALFFRGGGGGGGREELAELIVKMSKANVAANIEQGLPKEAWRGLERLKGDLGALGRGKDLEFLQVQQMTAGIKWAMGDVTGAISMAKLVAGAVDKPEDESSPRTTPEEKRFLSEVLLTTGRWIASAKTLGSEAVHREYLKPAVDLARQHGNDSEAHLALAQFFGDLWESSRQRVTSHEWVKDLAAAAKRDEEYKAVSSQYDVAMQQYKSSGYLAAANDEKKLKKLSLAQQEECRIMHKQVNKMNLMARKLKKEIALDNKVSAVVVASLQDSMSHSLKNFVHGLTLAGGDGVDLSKHVFRLVSIWFANSGEDGVNKTIGETSGRGMPSWLFVPLIAQLFARVGAGGESFQTTLSSLVLRIMRDHPHHSLTAMIALSNGDGEATGSRVGEAAKLLAALRRTGGAEVKGLCDSSERLSSAYIALAMAPTAAWVAAKQTSSINLGSSMKKGKGITLDRALGSPWSSRRGGGWGGGDVVLPAILTKPPMLRRDGDYGNLVGSERIVGFVETFALTETGLHRPKIVKAVGESGRFFKQLVKGDDDIRQDAVMEQVFSLTNRVLARQGKELLQVATYTVVPLSPLSGVLEWVLNTCPFGDFLQDKSRGPGIGAHSRYYPGDWGSNACRNHLKNATPALKESAFVTALEHFNPAFRFFFLERFSNVRAMAAAKNNFARSVAANSMVGHILGIGDRHTHNILLNNKTGACVHIDFGIVFGQGKVLTTPETVPFRLTQDVVDGLGVNGTGGLFRSSCEEVLAILRENRSSLMTILAVLANDPLIKFAVSKGAIAAKQAREEAEQGGEGGGEGEESEEEGDEGDEGEDVGGAAARILRIVNGKLRGFEDSTAEQLSVAGQVALLIAQARSAKNLSQLFPGWAPWV</sequence>
<dbReference type="InterPro" id="IPR014009">
    <property type="entry name" value="PIK_FAT"/>
</dbReference>
<dbReference type="PROSITE" id="PS50290">
    <property type="entry name" value="PI3_4_KINASE_3"/>
    <property type="match status" value="1"/>
</dbReference>
<comment type="caution">
    <text evidence="15">The sequence shown here is derived from an EMBL/GenBank/DDBJ whole genome shotgun (WGS) entry which is preliminary data.</text>
</comment>
<evidence type="ECO:0000256" key="10">
    <source>
        <dbReference type="ARBA" id="ARBA00047899"/>
    </source>
</evidence>
<dbReference type="PANTHER" id="PTHR37079">
    <property type="entry name" value="SERINE/THREONINE-PROTEIN KINASE ATM"/>
    <property type="match status" value="1"/>
</dbReference>
<keyword evidence="9" id="KW-0539">Nucleus</keyword>
<dbReference type="PANTHER" id="PTHR37079:SF4">
    <property type="entry name" value="SERINE_THREONINE-PROTEIN KINASE ATM"/>
    <property type="match status" value="1"/>
</dbReference>
<keyword evidence="16" id="KW-1185">Reference proteome</keyword>
<evidence type="ECO:0000313" key="15">
    <source>
        <dbReference type="EMBL" id="GMI53760.1"/>
    </source>
</evidence>
<evidence type="ECO:0000256" key="7">
    <source>
        <dbReference type="ARBA" id="ARBA00022777"/>
    </source>
</evidence>
<evidence type="ECO:0000256" key="4">
    <source>
        <dbReference type="ARBA" id="ARBA00022679"/>
    </source>
</evidence>
<accession>A0ABQ6NCF2</accession>
<evidence type="ECO:0000256" key="9">
    <source>
        <dbReference type="ARBA" id="ARBA00023242"/>
    </source>
</evidence>
<dbReference type="Gene3D" id="3.30.1010.10">
    <property type="entry name" value="Phosphatidylinositol 3-kinase Catalytic Subunit, Chain A, domain 4"/>
    <property type="match status" value="1"/>
</dbReference>
<comment type="subcellular location">
    <subcellularLocation>
        <location evidence="1">Nucleus</location>
    </subcellularLocation>
</comment>
<organism evidence="15 16">
    <name type="scientific">Tetraparma gracilis</name>
    <dbReference type="NCBI Taxonomy" id="2962635"/>
    <lineage>
        <taxon>Eukaryota</taxon>
        <taxon>Sar</taxon>
        <taxon>Stramenopiles</taxon>
        <taxon>Ochrophyta</taxon>
        <taxon>Bolidophyceae</taxon>
        <taxon>Parmales</taxon>
        <taxon>Triparmaceae</taxon>
        <taxon>Tetraparma</taxon>
    </lineage>
</organism>
<dbReference type="InterPro" id="IPR036940">
    <property type="entry name" value="PI3/4_kinase_cat_sf"/>
</dbReference>
<dbReference type="PROSITE" id="PS00915">
    <property type="entry name" value="PI3_4_KINASE_1"/>
    <property type="match status" value="1"/>
</dbReference>
<keyword evidence="4" id="KW-0808">Transferase</keyword>
<feature type="region of interest" description="Disordered" evidence="11">
    <location>
        <begin position="1702"/>
        <end position="1721"/>
    </location>
</feature>
<evidence type="ECO:0000259" key="14">
    <source>
        <dbReference type="PROSITE" id="PS51190"/>
    </source>
</evidence>
<keyword evidence="8" id="KW-0067">ATP-binding</keyword>
<dbReference type="SMART" id="SM01343">
    <property type="entry name" value="FATC"/>
    <property type="match status" value="1"/>
</dbReference>
<dbReference type="PROSITE" id="PS51189">
    <property type="entry name" value="FAT"/>
    <property type="match status" value="1"/>
</dbReference>
<dbReference type="Proteomes" id="UP001165060">
    <property type="component" value="Unassembled WGS sequence"/>
</dbReference>
<feature type="domain" description="PI3K/PI4K catalytic" evidence="12">
    <location>
        <begin position="2587"/>
        <end position="2907"/>
    </location>
</feature>
<name>A0ABQ6NCF2_9STRA</name>
<evidence type="ECO:0000256" key="6">
    <source>
        <dbReference type="ARBA" id="ARBA00022763"/>
    </source>
</evidence>
<gene>
    <name evidence="15" type="ORF">TeGR_g9210</name>
</gene>
<keyword evidence="6" id="KW-0227">DNA damage</keyword>
<feature type="compositionally biased region" description="Low complexity" evidence="11">
    <location>
        <begin position="345"/>
        <end position="356"/>
    </location>
</feature>